<accession>A0A4C1YY60</accession>
<feature type="region of interest" description="Disordered" evidence="1">
    <location>
        <begin position="1"/>
        <end position="84"/>
    </location>
</feature>
<feature type="compositionally biased region" description="Basic and acidic residues" evidence="1">
    <location>
        <begin position="1"/>
        <end position="11"/>
    </location>
</feature>
<gene>
    <name evidence="2" type="ORF">EVAR_3509_1</name>
</gene>
<name>A0A4C1YY60_EUMVA</name>
<dbReference type="AlphaFoldDB" id="A0A4C1YY60"/>
<keyword evidence="3" id="KW-1185">Reference proteome</keyword>
<proteinExistence type="predicted"/>
<feature type="compositionally biased region" description="Basic residues" evidence="1">
    <location>
        <begin position="59"/>
        <end position="69"/>
    </location>
</feature>
<reference evidence="2 3" key="1">
    <citation type="journal article" date="2019" name="Commun. Biol.">
        <title>The bagworm genome reveals a unique fibroin gene that provides high tensile strength.</title>
        <authorList>
            <person name="Kono N."/>
            <person name="Nakamura H."/>
            <person name="Ohtoshi R."/>
            <person name="Tomita M."/>
            <person name="Numata K."/>
            <person name="Arakawa K."/>
        </authorList>
    </citation>
    <scope>NUCLEOTIDE SEQUENCE [LARGE SCALE GENOMIC DNA]</scope>
</reference>
<evidence type="ECO:0000313" key="3">
    <source>
        <dbReference type="Proteomes" id="UP000299102"/>
    </source>
</evidence>
<evidence type="ECO:0000256" key="1">
    <source>
        <dbReference type="SAM" id="MobiDB-lite"/>
    </source>
</evidence>
<comment type="caution">
    <text evidence="2">The sequence shown here is derived from an EMBL/GenBank/DDBJ whole genome shotgun (WGS) entry which is preliminary data.</text>
</comment>
<organism evidence="2 3">
    <name type="scientific">Eumeta variegata</name>
    <name type="common">Bagworm moth</name>
    <name type="synonym">Eumeta japonica</name>
    <dbReference type="NCBI Taxonomy" id="151549"/>
    <lineage>
        <taxon>Eukaryota</taxon>
        <taxon>Metazoa</taxon>
        <taxon>Ecdysozoa</taxon>
        <taxon>Arthropoda</taxon>
        <taxon>Hexapoda</taxon>
        <taxon>Insecta</taxon>
        <taxon>Pterygota</taxon>
        <taxon>Neoptera</taxon>
        <taxon>Endopterygota</taxon>
        <taxon>Lepidoptera</taxon>
        <taxon>Glossata</taxon>
        <taxon>Ditrysia</taxon>
        <taxon>Tineoidea</taxon>
        <taxon>Psychidae</taxon>
        <taxon>Oiketicinae</taxon>
        <taxon>Eumeta</taxon>
    </lineage>
</organism>
<sequence length="84" mass="9581">MRSMRASERHASLPLGLVSPPKSERDRHKVKGTRPSTRAQLARLRAERQSERERDGRMNAKHSARRAARQRSTITGHKEEALSV</sequence>
<protein>
    <submittedName>
        <fullName evidence="2">Uncharacterized protein</fullName>
    </submittedName>
</protein>
<dbReference type="Proteomes" id="UP000299102">
    <property type="component" value="Unassembled WGS sequence"/>
</dbReference>
<evidence type="ECO:0000313" key="2">
    <source>
        <dbReference type="EMBL" id="GBP79549.1"/>
    </source>
</evidence>
<dbReference type="EMBL" id="BGZK01001418">
    <property type="protein sequence ID" value="GBP79549.1"/>
    <property type="molecule type" value="Genomic_DNA"/>
</dbReference>
<feature type="compositionally biased region" description="Basic and acidic residues" evidence="1">
    <location>
        <begin position="44"/>
        <end position="58"/>
    </location>
</feature>